<dbReference type="GO" id="GO:0015846">
    <property type="term" value="P:polyamine transport"/>
    <property type="evidence" value="ECO:0007669"/>
    <property type="project" value="InterPro"/>
</dbReference>
<dbReference type="PANTHER" id="PTHR30222">
    <property type="entry name" value="SPERMIDINE/PUTRESCINE-BINDING PERIPLASMIC PROTEIN"/>
    <property type="match status" value="1"/>
</dbReference>
<keyword evidence="4" id="KW-0574">Periplasm</keyword>
<comment type="subcellular location">
    <subcellularLocation>
        <location evidence="1">Periplasm</location>
    </subcellularLocation>
</comment>
<keyword evidence="3" id="KW-0732">Signal</keyword>
<dbReference type="GO" id="GO:0042597">
    <property type="term" value="C:periplasmic space"/>
    <property type="evidence" value="ECO:0007669"/>
    <property type="project" value="UniProtKB-SubCell"/>
</dbReference>
<comment type="caution">
    <text evidence="5">The sequence shown here is derived from an EMBL/GenBank/DDBJ whole genome shotgun (WGS) entry which is preliminary data.</text>
</comment>
<keyword evidence="2" id="KW-0813">Transport</keyword>
<keyword evidence="6" id="KW-1185">Reference proteome</keyword>
<sequence length="356" mass="40614">MKNKLFSVEERVLPCVLYILLPLMSCNVYSSATLNVLNWDDYLSADVIRDWEEKTGSKIRLITYDDEDIRDTLLTHTTEHQIDLAVVDARSVKKLASLGYLEHLNDSYRTGDVDSHWSEWCGGHAIPYLWGTFGIAYRVDKVAGPVLSWADFFSSRSDLVGHIGMTNDYTSLIAPALLTLQLPIDTNKAEHLKQAYELLKAQTRDVLTYEYAPSYLLTSKNSDELYAAAVYSGDQYTMDEALNKSVWRYVLPKDGSFVWLDCWVVPARAEKKSLAQSFLTFIGESRVAAMNSEEVGVATVDNIAYRLQSKAFRENELIYPTEMDLKDRLSFDLLSDFDIRQRIRIQEAIEVIHESK</sequence>
<dbReference type="Pfam" id="PF13416">
    <property type="entry name" value="SBP_bac_8"/>
    <property type="match status" value="1"/>
</dbReference>
<dbReference type="Gene3D" id="3.40.190.10">
    <property type="entry name" value="Periplasmic binding protein-like II"/>
    <property type="match status" value="2"/>
</dbReference>
<protein>
    <submittedName>
        <fullName evidence="5">Spermidine/putrescine ABC transporter substrate-binding protein</fullName>
    </submittedName>
</protein>
<evidence type="ECO:0000256" key="4">
    <source>
        <dbReference type="ARBA" id="ARBA00022764"/>
    </source>
</evidence>
<dbReference type="GO" id="GO:0019808">
    <property type="term" value="F:polyamine binding"/>
    <property type="evidence" value="ECO:0007669"/>
    <property type="project" value="InterPro"/>
</dbReference>
<dbReference type="Proteomes" id="UP000586067">
    <property type="component" value="Unassembled WGS sequence"/>
</dbReference>
<organism evidence="5 6">
    <name type="scientific">Marinomonas profundi</name>
    <dbReference type="NCBI Taxonomy" id="2726122"/>
    <lineage>
        <taxon>Bacteria</taxon>
        <taxon>Pseudomonadati</taxon>
        <taxon>Pseudomonadota</taxon>
        <taxon>Gammaproteobacteria</taxon>
        <taxon>Oceanospirillales</taxon>
        <taxon>Oceanospirillaceae</taxon>
        <taxon>Marinomonas</taxon>
    </lineage>
</organism>
<reference evidence="5 6" key="1">
    <citation type="submission" date="2020-04" db="EMBL/GenBank/DDBJ databases">
        <title>Marinomonas sp. M1K-6 isolated from the deep seawater of the Mariana Trench.</title>
        <authorList>
            <person name="Li Y."/>
        </authorList>
    </citation>
    <scope>NUCLEOTIDE SEQUENCE [LARGE SCALE GENOMIC DNA]</scope>
    <source>
        <strain evidence="5 6">M1K-6</strain>
    </source>
</reference>
<accession>A0A847R963</accession>
<dbReference type="AlphaFoldDB" id="A0A847R963"/>
<dbReference type="SUPFAM" id="SSF53850">
    <property type="entry name" value="Periplasmic binding protein-like II"/>
    <property type="match status" value="1"/>
</dbReference>
<name>A0A847R963_9GAMM</name>
<evidence type="ECO:0000256" key="2">
    <source>
        <dbReference type="ARBA" id="ARBA00022448"/>
    </source>
</evidence>
<dbReference type="PRINTS" id="PR00909">
    <property type="entry name" value="SPERMDNBNDNG"/>
</dbReference>
<evidence type="ECO:0000313" key="5">
    <source>
        <dbReference type="EMBL" id="NLQ18596.1"/>
    </source>
</evidence>
<dbReference type="PANTHER" id="PTHR30222:SF12">
    <property type="entry name" value="NORSPERMIDINE SENSOR"/>
    <property type="match status" value="1"/>
</dbReference>
<dbReference type="EMBL" id="JABAEK010000016">
    <property type="protein sequence ID" value="NLQ18596.1"/>
    <property type="molecule type" value="Genomic_DNA"/>
</dbReference>
<evidence type="ECO:0000313" key="6">
    <source>
        <dbReference type="Proteomes" id="UP000586067"/>
    </source>
</evidence>
<dbReference type="InterPro" id="IPR006059">
    <property type="entry name" value="SBP"/>
</dbReference>
<evidence type="ECO:0000256" key="3">
    <source>
        <dbReference type="ARBA" id="ARBA00022729"/>
    </source>
</evidence>
<dbReference type="InterPro" id="IPR001188">
    <property type="entry name" value="Sperm_putr-bd"/>
</dbReference>
<gene>
    <name evidence="5" type="ORF">HGG82_13365</name>
</gene>
<dbReference type="CDD" id="cd13590">
    <property type="entry name" value="PBP2_PotD_PotF_like"/>
    <property type="match status" value="1"/>
</dbReference>
<dbReference type="RefSeq" id="WP_168826498.1">
    <property type="nucleotide sequence ID" value="NZ_CP073013.1"/>
</dbReference>
<proteinExistence type="predicted"/>
<evidence type="ECO:0000256" key="1">
    <source>
        <dbReference type="ARBA" id="ARBA00004418"/>
    </source>
</evidence>